<dbReference type="Proteomes" id="UP000298058">
    <property type="component" value="Unassembled WGS sequence"/>
</dbReference>
<dbReference type="PANTHER" id="PTHR30204">
    <property type="entry name" value="REDOX-CYCLING DRUG-SENSING TRANSCRIPTIONAL ACTIVATOR SOXR"/>
    <property type="match status" value="1"/>
</dbReference>
<dbReference type="Pfam" id="PF13411">
    <property type="entry name" value="MerR_1"/>
    <property type="match status" value="1"/>
</dbReference>
<evidence type="ECO:0000313" key="6">
    <source>
        <dbReference type="Proteomes" id="UP000298058"/>
    </source>
</evidence>
<keyword evidence="1" id="KW-0805">Transcription regulation</keyword>
<name>A0A4R9LYW3_9LEPT</name>
<dbReference type="OrthoDB" id="9791488at2"/>
<dbReference type="RefSeq" id="WP_012389160.1">
    <property type="nucleotide sequence ID" value="NZ_RQHW01000029.1"/>
</dbReference>
<evidence type="ECO:0000256" key="1">
    <source>
        <dbReference type="ARBA" id="ARBA00023015"/>
    </source>
</evidence>
<gene>
    <name evidence="5" type="ORF">EHS15_08330</name>
</gene>
<dbReference type="EMBL" id="RQHW01000029">
    <property type="protein sequence ID" value="TGN19533.1"/>
    <property type="molecule type" value="Genomic_DNA"/>
</dbReference>
<feature type="domain" description="HTH merR-type" evidence="4">
    <location>
        <begin position="1"/>
        <end position="68"/>
    </location>
</feature>
<reference evidence="5" key="1">
    <citation type="journal article" date="2019" name="PLoS Negl. Trop. Dis.">
        <title>Revisiting the worldwide diversity of Leptospira species in the environment.</title>
        <authorList>
            <person name="Vincent A.T."/>
            <person name="Schiettekatte O."/>
            <person name="Bourhy P."/>
            <person name="Veyrier F.J."/>
            <person name="Picardeau M."/>
        </authorList>
    </citation>
    <scope>NUCLEOTIDE SEQUENCE [LARGE SCALE GENOMIC DNA]</scope>
    <source>
        <strain evidence="5">201300427</strain>
    </source>
</reference>
<dbReference type="InterPro" id="IPR009061">
    <property type="entry name" value="DNA-bd_dom_put_sf"/>
</dbReference>
<keyword evidence="3" id="KW-0804">Transcription</keyword>
<dbReference type="PANTHER" id="PTHR30204:SF94">
    <property type="entry name" value="HEAVY METAL-DEPENDENT TRANSCRIPTIONAL REGULATOR HI_0293-RELATED"/>
    <property type="match status" value="1"/>
</dbReference>
<keyword evidence="6" id="KW-1185">Reference proteome</keyword>
<evidence type="ECO:0000256" key="2">
    <source>
        <dbReference type="ARBA" id="ARBA00023125"/>
    </source>
</evidence>
<dbReference type="AlphaFoldDB" id="A0A4R9LYW3"/>
<evidence type="ECO:0000259" key="4">
    <source>
        <dbReference type="PROSITE" id="PS50937"/>
    </source>
</evidence>
<proteinExistence type="predicted"/>
<dbReference type="InterPro" id="IPR000551">
    <property type="entry name" value="MerR-type_HTH_dom"/>
</dbReference>
<dbReference type="SMART" id="SM00422">
    <property type="entry name" value="HTH_MERR"/>
    <property type="match status" value="1"/>
</dbReference>
<protein>
    <submittedName>
        <fullName evidence="5">MerR family transcriptional regulator</fullName>
    </submittedName>
</protein>
<dbReference type="GO" id="GO:0003700">
    <property type="term" value="F:DNA-binding transcription factor activity"/>
    <property type="evidence" value="ECO:0007669"/>
    <property type="project" value="InterPro"/>
</dbReference>
<dbReference type="Gene3D" id="1.10.1660.10">
    <property type="match status" value="1"/>
</dbReference>
<evidence type="ECO:0000313" key="5">
    <source>
        <dbReference type="EMBL" id="TGN19533.1"/>
    </source>
</evidence>
<dbReference type="SUPFAM" id="SSF46955">
    <property type="entry name" value="Putative DNA-binding domain"/>
    <property type="match status" value="1"/>
</dbReference>
<organism evidence="5 6">
    <name type="scientific">Leptospira idonii</name>
    <dbReference type="NCBI Taxonomy" id="1193500"/>
    <lineage>
        <taxon>Bacteria</taxon>
        <taxon>Pseudomonadati</taxon>
        <taxon>Spirochaetota</taxon>
        <taxon>Spirochaetia</taxon>
        <taxon>Leptospirales</taxon>
        <taxon>Leptospiraceae</taxon>
        <taxon>Leptospira</taxon>
    </lineage>
</organism>
<accession>A0A4R9LYW3</accession>
<keyword evidence="2" id="KW-0238">DNA-binding</keyword>
<sequence length="127" mass="14908">MHIGEFSRICKISKESIRYYEKEGLLKGSRKENNYRVYSKKDIRVVELINSLKNSGFTLFEIRSFLNLYDSDSKCKEVQIKLENKLLIIKDRISELISIQEKLNKSILECEDNPNKKFCNIVSSSHL</sequence>
<dbReference type="GO" id="GO:0003677">
    <property type="term" value="F:DNA binding"/>
    <property type="evidence" value="ECO:0007669"/>
    <property type="project" value="UniProtKB-KW"/>
</dbReference>
<evidence type="ECO:0000256" key="3">
    <source>
        <dbReference type="ARBA" id="ARBA00023163"/>
    </source>
</evidence>
<dbReference type="PRINTS" id="PR00040">
    <property type="entry name" value="HTHMERR"/>
</dbReference>
<dbReference type="InterPro" id="IPR047057">
    <property type="entry name" value="MerR_fam"/>
</dbReference>
<dbReference type="PROSITE" id="PS50937">
    <property type="entry name" value="HTH_MERR_2"/>
    <property type="match status" value="1"/>
</dbReference>
<comment type="caution">
    <text evidence="5">The sequence shown here is derived from an EMBL/GenBank/DDBJ whole genome shotgun (WGS) entry which is preliminary data.</text>
</comment>